<gene>
    <name evidence="1" type="ORF">EEDITHA_LOCUS22932</name>
</gene>
<evidence type="ECO:0000313" key="2">
    <source>
        <dbReference type="Proteomes" id="UP001153954"/>
    </source>
</evidence>
<accession>A0AAU9VFB6</accession>
<dbReference type="AlphaFoldDB" id="A0AAU9VFB6"/>
<organism evidence="1 2">
    <name type="scientific">Euphydryas editha</name>
    <name type="common">Edith's checkerspot</name>
    <dbReference type="NCBI Taxonomy" id="104508"/>
    <lineage>
        <taxon>Eukaryota</taxon>
        <taxon>Metazoa</taxon>
        <taxon>Ecdysozoa</taxon>
        <taxon>Arthropoda</taxon>
        <taxon>Hexapoda</taxon>
        <taxon>Insecta</taxon>
        <taxon>Pterygota</taxon>
        <taxon>Neoptera</taxon>
        <taxon>Endopterygota</taxon>
        <taxon>Lepidoptera</taxon>
        <taxon>Glossata</taxon>
        <taxon>Ditrysia</taxon>
        <taxon>Papilionoidea</taxon>
        <taxon>Nymphalidae</taxon>
        <taxon>Nymphalinae</taxon>
        <taxon>Euphydryas</taxon>
    </lineage>
</organism>
<keyword evidence="2" id="KW-1185">Reference proteome</keyword>
<evidence type="ECO:0000313" key="1">
    <source>
        <dbReference type="EMBL" id="CAH2109055.1"/>
    </source>
</evidence>
<dbReference type="Proteomes" id="UP001153954">
    <property type="component" value="Unassembled WGS sequence"/>
</dbReference>
<comment type="caution">
    <text evidence="1">The sequence shown here is derived from an EMBL/GenBank/DDBJ whole genome shotgun (WGS) entry which is preliminary data.</text>
</comment>
<sequence>MENIEKRVNVKLLTHWENRGYFKDENNGDILEKFVGLRSKMYAFTVGEKFVAKAKGVKKSVTKKKL</sequence>
<dbReference type="EMBL" id="CAKOGL010000053">
    <property type="protein sequence ID" value="CAH2109055.1"/>
    <property type="molecule type" value="Genomic_DNA"/>
</dbReference>
<proteinExistence type="predicted"/>
<protein>
    <submittedName>
        <fullName evidence="1">Uncharacterized protein</fullName>
    </submittedName>
</protein>
<name>A0AAU9VFB6_EUPED</name>
<reference evidence="1" key="1">
    <citation type="submission" date="2022-03" db="EMBL/GenBank/DDBJ databases">
        <authorList>
            <person name="Tunstrom K."/>
        </authorList>
    </citation>
    <scope>NUCLEOTIDE SEQUENCE</scope>
</reference>